<dbReference type="Gene3D" id="1.10.10.2480">
    <property type="match status" value="1"/>
</dbReference>
<dbReference type="InterPro" id="IPR006847">
    <property type="entry name" value="IF2_N"/>
</dbReference>
<dbReference type="InterPro" id="IPR044145">
    <property type="entry name" value="IF2_II"/>
</dbReference>
<proteinExistence type="inferred from homology"/>
<feature type="region of interest" description="G-domain" evidence="7">
    <location>
        <begin position="170"/>
        <end position="318"/>
    </location>
</feature>
<dbReference type="Pfam" id="PF22042">
    <property type="entry name" value="EF-G_D2"/>
    <property type="match status" value="1"/>
</dbReference>
<dbReference type="InterPro" id="IPR009000">
    <property type="entry name" value="Transl_B-barrel_sf"/>
</dbReference>
<dbReference type="Pfam" id="PF00009">
    <property type="entry name" value="GTP_EFTU"/>
    <property type="match status" value="1"/>
</dbReference>
<dbReference type="InterPro" id="IPR000795">
    <property type="entry name" value="T_Tr_GTP-bd_dom"/>
</dbReference>
<keyword evidence="7" id="KW-0963">Cytoplasm</keyword>
<feature type="binding site" evidence="7">
    <location>
        <begin position="276"/>
        <end position="279"/>
    </location>
    <ligand>
        <name>GTP</name>
        <dbReference type="ChEBI" id="CHEBI:37565"/>
    </ligand>
</feature>
<dbReference type="Pfam" id="PF04760">
    <property type="entry name" value="IF2_N"/>
    <property type="match status" value="1"/>
</dbReference>
<evidence type="ECO:0000313" key="11">
    <source>
        <dbReference type="Proteomes" id="UP000710385"/>
    </source>
</evidence>
<gene>
    <name evidence="7" type="primary">infB</name>
    <name evidence="10" type="ORF">HS096_01965</name>
</gene>
<dbReference type="CDD" id="cd03702">
    <property type="entry name" value="IF2_mtIF2_II"/>
    <property type="match status" value="1"/>
</dbReference>
<dbReference type="InterPro" id="IPR005225">
    <property type="entry name" value="Small_GTP-bd"/>
</dbReference>
<dbReference type="PANTHER" id="PTHR43381:SF5">
    <property type="entry name" value="TR-TYPE G DOMAIN-CONTAINING PROTEIN"/>
    <property type="match status" value="1"/>
</dbReference>
<dbReference type="CDD" id="cd01887">
    <property type="entry name" value="IF2_eIF5B"/>
    <property type="match status" value="1"/>
</dbReference>
<dbReference type="FunFam" id="3.40.50.10050:FF:000001">
    <property type="entry name" value="Translation initiation factor IF-2"/>
    <property type="match status" value="1"/>
</dbReference>
<dbReference type="PROSITE" id="PS51722">
    <property type="entry name" value="G_TR_2"/>
    <property type="match status" value="1"/>
</dbReference>
<evidence type="ECO:0000256" key="4">
    <source>
        <dbReference type="ARBA" id="ARBA00022741"/>
    </source>
</evidence>
<dbReference type="Proteomes" id="UP000710385">
    <property type="component" value="Unassembled WGS sequence"/>
</dbReference>
<evidence type="ECO:0000256" key="1">
    <source>
        <dbReference type="ARBA" id="ARBA00007733"/>
    </source>
</evidence>
<dbReference type="EMBL" id="JABTTY010000001">
    <property type="protein sequence ID" value="MBE7525138.1"/>
    <property type="molecule type" value="Genomic_DNA"/>
</dbReference>
<keyword evidence="5 7" id="KW-0648">Protein biosynthesis</keyword>
<dbReference type="InterPro" id="IPR023115">
    <property type="entry name" value="TIF_IF2_dom3"/>
</dbReference>
<dbReference type="NCBIfam" id="TIGR00487">
    <property type="entry name" value="IF-2"/>
    <property type="match status" value="1"/>
</dbReference>
<accession>A0A928TSU6</accession>
<dbReference type="AlphaFoldDB" id="A0A928TSU6"/>
<dbReference type="SUPFAM" id="SSF50447">
    <property type="entry name" value="Translation proteins"/>
    <property type="match status" value="2"/>
</dbReference>
<evidence type="ECO:0000259" key="9">
    <source>
        <dbReference type="PROSITE" id="PS51722"/>
    </source>
</evidence>
<evidence type="ECO:0000256" key="5">
    <source>
        <dbReference type="ARBA" id="ARBA00022917"/>
    </source>
</evidence>
<keyword evidence="6 7" id="KW-0342">GTP-binding</keyword>
<dbReference type="PANTHER" id="PTHR43381">
    <property type="entry name" value="TRANSLATION INITIATION FACTOR IF-2-RELATED"/>
    <property type="match status" value="1"/>
</dbReference>
<name>A0A928TSU6_UNCKA</name>
<comment type="subcellular location">
    <subcellularLocation>
        <location evidence="7">Cytoplasm</location>
    </subcellularLocation>
</comment>
<dbReference type="FunFam" id="3.40.50.300:FF:000019">
    <property type="entry name" value="Translation initiation factor IF-2"/>
    <property type="match status" value="1"/>
</dbReference>
<evidence type="ECO:0000256" key="7">
    <source>
        <dbReference type="HAMAP-Rule" id="MF_00100"/>
    </source>
</evidence>
<dbReference type="InterPro" id="IPR015760">
    <property type="entry name" value="TIF_IF2"/>
</dbReference>
<feature type="binding site" evidence="7">
    <location>
        <begin position="222"/>
        <end position="226"/>
    </location>
    <ligand>
        <name>GTP</name>
        <dbReference type="ChEBI" id="CHEBI:37565"/>
    </ligand>
</feature>
<dbReference type="Gene3D" id="3.40.50.10050">
    <property type="entry name" value="Translation initiation factor IF- 2, domain 3"/>
    <property type="match status" value="1"/>
</dbReference>
<dbReference type="Gene3D" id="3.40.50.300">
    <property type="entry name" value="P-loop containing nucleotide triphosphate hydrolases"/>
    <property type="match status" value="1"/>
</dbReference>
<evidence type="ECO:0000256" key="8">
    <source>
        <dbReference type="RuleBase" id="RU000644"/>
    </source>
</evidence>
<dbReference type="GO" id="GO:0003924">
    <property type="term" value="F:GTPase activity"/>
    <property type="evidence" value="ECO:0007669"/>
    <property type="project" value="UniProtKB-UniRule"/>
</dbReference>
<dbReference type="NCBIfam" id="TIGR00231">
    <property type="entry name" value="small_GTP"/>
    <property type="match status" value="1"/>
</dbReference>
<dbReference type="GO" id="GO:0005737">
    <property type="term" value="C:cytoplasm"/>
    <property type="evidence" value="ECO:0007669"/>
    <property type="project" value="UniProtKB-SubCell"/>
</dbReference>
<keyword evidence="4 7" id="KW-0547">Nucleotide-binding</keyword>
<dbReference type="InterPro" id="IPR027417">
    <property type="entry name" value="P-loop_NTPase"/>
</dbReference>
<dbReference type="SUPFAM" id="SSF52156">
    <property type="entry name" value="Initiation factor IF2/eIF5b, domain 3"/>
    <property type="match status" value="1"/>
</dbReference>
<evidence type="ECO:0000256" key="6">
    <source>
        <dbReference type="ARBA" id="ARBA00023134"/>
    </source>
</evidence>
<evidence type="ECO:0000313" key="10">
    <source>
        <dbReference type="EMBL" id="MBE7525138.1"/>
    </source>
</evidence>
<comment type="similarity">
    <text evidence="1 7 8">Belongs to the TRAFAC class translation factor GTPase superfamily. Classic translation factor GTPase family. IF-2 subfamily.</text>
</comment>
<evidence type="ECO:0000256" key="2">
    <source>
        <dbReference type="ARBA" id="ARBA00020675"/>
    </source>
</evidence>
<reference evidence="10" key="1">
    <citation type="submission" date="2020-05" db="EMBL/GenBank/DDBJ databases">
        <title>High-Quality Genomes of Partial-Nitritation/Anammox System by Hierarchical Clustering Based Hybrid Assembly.</title>
        <authorList>
            <person name="Liu L."/>
            <person name="Wang Y."/>
            <person name="Che Y."/>
            <person name="Chen Y."/>
            <person name="Xia Y."/>
            <person name="Luo R."/>
            <person name="Cheng S.H."/>
            <person name="Zheng C."/>
            <person name="Zhang T."/>
        </authorList>
    </citation>
    <scope>NUCLEOTIDE SEQUENCE</scope>
    <source>
        <strain evidence="10">H1_PAT1</strain>
    </source>
</reference>
<sequence>MNVSELARRLNVTPNELLDKLPVLGFSIGRRAIKVDDAVAEQIMRRWRENQRRERMRASLIKTSNQPKSQEEKAQLKPVRIPPVVIVRDLAGSMGIPVTRLIQELMKNGILAAQNERLDFDTAAIIAEELGYRAEAEERVPEAPERVEALDRLKEITSEETQETLKLRPPVIVVMGHVDHGKTKTLDAIRQTNVMEGEAGGITQHIGAYQVEKKDRKITFIDTPGHEAFTVMRSRGAKVADIAILVVAADDGVQPQTKEAINIIKAAQLPFLVALNKIDKPEAQPEKVMAGLAEAGVQVEEWGGDIPLVKISAKTGQNIEELLDTVLLVADVHADRIRANPDRRAVGTIIEAHVDKGEGPVATVLVQAGTLRRNDSMGIGGTLYGRVRALKDWTGALLDQAPPGTPVKVLGFKVAPAVGDVMEVPEDFRKLDTKVKTTHQVAEGMVAKKQQPKDTESSEGAQKKAMYQIVLKADVLGSLEAVLGMLEKIKDEFVGVEVIQKGLGNVTDTDVLQAANGSKVVYAFNVVPGPQIPELARDQGVDIRKFKVIYELFDDVMAELNKLLKPEVSLMQLGNFETVAIFRTESGRMVVGGRVTDGKIVAGEKARVWRGEEALGDVTIESLQIGKQNVKDVHAGTECGLSVKGKLRLEIGDRLEVYHEEVKTRTIEFAP</sequence>
<feature type="binding site" evidence="7">
    <location>
        <begin position="176"/>
        <end position="183"/>
    </location>
    <ligand>
        <name>GTP</name>
        <dbReference type="ChEBI" id="CHEBI:37565"/>
    </ligand>
</feature>
<evidence type="ECO:0000256" key="3">
    <source>
        <dbReference type="ARBA" id="ARBA00022540"/>
    </source>
</evidence>
<organism evidence="10 11">
    <name type="scientific">candidate division WWE3 bacterium</name>
    <dbReference type="NCBI Taxonomy" id="2053526"/>
    <lineage>
        <taxon>Bacteria</taxon>
        <taxon>Katanobacteria</taxon>
    </lineage>
</organism>
<dbReference type="InterPro" id="IPR036925">
    <property type="entry name" value="TIF_IF2_dom3_sf"/>
</dbReference>
<keyword evidence="3 7" id="KW-0396">Initiation factor</keyword>
<dbReference type="GO" id="GO:0005525">
    <property type="term" value="F:GTP binding"/>
    <property type="evidence" value="ECO:0007669"/>
    <property type="project" value="UniProtKB-KW"/>
</dbReference>
<dbReference type="Pfam" id="PF11987">
    <property type="entry name" value="IF-2"/>
    <property type="match status" value="1"/>
</dbReference>
<dbReference type="InterPro" id="IPR053905">
    <property type="entry name" value="EF-G-like_DII"/>
</dbReference>
<feature type="domain" description="Tr-type G" evidence="9">
    <location>
        <begin position="167"/>
        <end position="336"/>
    </location>
</feature>
<dbReference type="SUPFAM" id="SSF52540">
    <property type="entry name" value="P-loop containing nucleoside triphosphate hydrolases"/>
    <property type="match status" value="1"/>
</dbReference>
<dbReference type="GO" id="GO:0003743">
    <property type="term" value="F:translation initiation factor activity"/>
    <property type="evidence" value="ECO:0007669"/>
    <property type="project" value="UniProtKB-UniRule"/>
</dbReference>
<dbReference type="HAMAP" id="MF_00100_B">
    <property type="entry name" value="IF_2_B"/>
    <property type="match status" value="1"/>
</dbReference>
<protein>
    <recommendedName>
        <fullName evidence="2 7">Translation initiation factor IF-2</fullName>
    </recommendedName>
</protein>
<comment type="caution">
    <text evidence="10">The sequence shown here is derived from an EMBL/GenBank/DDBJ whole genome shotgun (WGS) entry which is preliminary data.</text>
</comment>
<dbReference type="Gene3D" id="2.40.30.10">
    <property type="entry name" value="Translation factors"/>
    <property type="match status" value="2"/>
</dbReference>
<comment type="function">
    <text evidence="7 8">One of the essential components for the initiation of protein synthesis. Protects formylmethionyl-tRNA from spontaneous hydrolysis and promotes its binding to the 30S ribosomal subunits. Also involved in the hydrolysis of GTP during the formation of the 70S ribosomal complex.</text>
</comment>
<dbReference type="InterPro" id="IPR000178">
    <property type="entry name" value="TF_IF2_bacterial-like"/>
</dbReference>